<sequence>MAHNKLAHKKKQGMTLLEILIAMLILVFVIVGFMKATTDFMLYLKASKINARAKELAEKLRSGILNLPQLSACFNSSITGELKSNATGNQSFITFDRPDFYVKDCPNVNNCISQFGCLYCYTGEEIILSNQINCTVGYPIRVGYNAGKVIYKDNESGQEIEVGSAVGIKVYYIEPKTRREKEINVLVYKKYEE</sequence>
<dbReference type="NCBIfam" id="TIGR02532">
    <property type="entry name" value="IV_pilin_GFxxxE"/>
    <property type="match status" value="1"/>
</dbReference>
<evidence type="ECO:0000313" key="3">
    <source>
        <dbReference type="Proteomes" id="UP000068196"/>
    </source>
</evidence>
<reference evidence="3" key="2">
    <citation type="journal article" date="2016" name="Int. J. Syst. Evol. Microbiol.">
        <title>Caldimicrobium thiodismutans sp. nov., a sulfur-disproportionating bacterium isolated from a hot spring.</title>
        <authorList>
            <person name="Kojima H."/>
            <person name="Umezawa K."/>
            <person name="Fukui M."/>
        </authorList>
    </citation>
    <scope>NUCLEOTIDE SEQUENCE [LARGE SCALE GENOMIC DNA]</scope>
    <source>
        <strain evidence="3">TF1</strain>
    </source>
</reference>
<feature type="transmembrane region" description="Helical" evidence="1">
    <location>
        <begin position="20"/>
        <end position="44"/>
    </location>
</feature>
<dbReference type="Pfam" id="PF07963">
    <property type="entry name" value="N_methyl"/>
    <property type="match status" value="1"/>
</dbReference>
<keyword evidence="3" id="KW-1185">Reference proteome</keyword>
<dbReference type="RefSeq" id="WP_068516221.1">
    <property type="nucleotide sequence ID" value="NZ_AP014945.1"/>
</dbReference>
<dbReference type="KEGG" id="cthi:THC_1730"/>
<dbReference type="PROSITE" id="PS00409">
    <property type="entry name" value="PROKAR_NTER_METHYL"/>
    <property type="match status" value="1"/>
</dbReference>
<protein>
    <recommendedName>
        <fullName evidence="4">Prepilin-type N-terminal cleavage/methylation domain-containing protein</fullName>
    </recommendedName>
</protein>
<dbReference type="Proteomes" id="UP000068196">
    <property type="component" value="Chromosome"/>
</dbReference>
<proteinExistence type="predicted"/>
<gene>
    <name evidence="2" type="ORF">THC_1730</name>
</gene>
<name>A0A0U4W4V7_9BACT</name>
<dbReference type="AlphaFoldDB" id="A0A0U4W4V7"/>
<dbReference type="STRING" id="1653476.THC_1730"/>
<dbReference type="EMBL" id="AP014945">
    <property type="protein sequence ID" value="BAU24090.1"/>
    <property type="molecule type" value="Genomic_DNA"/>
</dbReference>
<accession>A0A0U4W4V7</accession>
<reference evidence="2 3" key="1">
    <citation type="journal article" date="2016" name="Int. J. Syst. Evol. Microbiol.">
        <title>Caldimicrobium thiodismutans sp. nov., a sulfur-disproportionating bacterium isolated from a hot spring, and emended description of the genus Caldimicrobium.</title>
        <authorList>
            <person name="Kojima H."/>
            <person name="Umezawa K."/>
            <person name="Fukui M."/>
        </authorList>
    </citation>
    <scope>NUCLEOTIDE SEQUENCE [LARGE SCALE GENOMIC DNA]</scope>
    <source>
        <strain evidence="2 3">TF1</strain>
    </source>
</reference>
<keyword evidence="1" id="KW-0472">Membrane</keyword>
<dbReference type="InterPro" id="IPR012902">
    <property type="entry name" value="N_methyl_site"/>
</dbReference>
<evidence type="ECO:0000256" key="1">
    <source>
        <dbReference type="SAM" id="Phobius"/>
    </source>
</evidence>
<organism evidence="2 3">
    <name type="scientific">Caldimicrobium thiodismutans</name>
    <dbReference type="NCBI Taxonomy" id="1653476"/>
    <lineage>
        <taxon>Bacteria</taxon>
        <taxon>Pseudomonadati</taxon>
        <taxon>Thermodesulfobacteriota</taxon>
        <taxon>Thermodesulfobacteria</taxon>
        <taxon>Thermodesulfobacteriales</taxon>
        <taxon>Thermodesulfobacteriaceae</taxon>
        <taxon>Caldimicrobium</taxon>
    </lineage>
</organism>
<evidence type="ECO:0000313" key="2">
    <source>
        <dbReference type="EMBL" id="BAU24090.1"/>
    </source>
</evidence>
<evidence type="ECO:0008006" key="4">
    <source>
        <dbReference type="Google" id="ProtNLM"/>
    </source>
</evidence>
<keyword evidence="1" id="KW-1133">Transmembrane helix</keyword>
<keyword evidence="1" id="KW-0812">Transmembrane</keyword>